<proteinExistence type="predicted"/>
<evidence type="ECO:0000313" key="1">
    <source>
        <dbReference type="EMBL" id="ATZ29100.1"/>
    </source>
</evidence>
<protein>
    <submittedName>
        <fullName evidence="1">Uncharacterized protein</fullName>
    </submittedName>
</protein>
<dbReference type="RefSeq" id="WP_030238062.1">
    <property type="nucleotide sequence ID" value="NZ_CP024985.1"/>
</dbReference>
<evidence type="ECO:0000313" key="2">
    <source>
        <dbReference type="Proteomes" id="UP000231791"/>
    </source>
</evidence>
<sequence length="431" mass="44958">MSAVLAVRLLLAPGGEPDEAVIVGDIRPSDLSGTSRRGILIPCGSSPSPRSYPVEPGRYVVSASLPSGLVLTEGAVAVEGRETPVDFAMTDSPYGTHSWQYLMGNIEPGGVYHGAARSPLAESVASRSMVATASRPDGTVSGGAVDLTALATWVGDSAPACWSFASMLALAQTPPGTPVAGSIGSGGSRVLPASLHPAGAVTPLYRFGPDGPLGAPGGPVGERQFLVVEAAGSVRLVTLPLPWGEAEAEVLVNLRQSPTGSAVSVAVRDADVGAGLAYMAQGALDTAARLFADVEATLYSRLANPLAAAAGCYVLLGTDHSPGATRWDPWLERLADGFPRLGDGAILRAVRLLRRARGDPGQVRRGRDGLIEAFDRGIPFYTLGLAWLVDGLAAFPEDPECARRLDAARRLSWLVDTREPFLILDLRQRRT</sequence>
<gene>
    <name evidence="1" type="ORF">SLAV_36675</name>
</gene>
<organism evidence="1 2">
    <name type="scientific">Streptomyces lavendulae subsp. lavendulae</name>
    <dbReference type="NCBI Taxonomy" id="58340"/>
    <lineage>
        <taxon>Bacteria</taxon>
        <taxon>Bacillati</taxon>
        <taxon>Actinomycetota</taxon>
        <taxon>Actinomycetes</taxon>
        <taxon>Kitasatosporales</taxon>
        <taxon>Streptomycetaceae</taxon>
        <taxon>Streptomyces</taxon>
    </lineage>
</organism>
<dbReference type="Proteomes" id="UP000231791">
    <property type="component" value="Chromosome"/>
</dbReference>
<dbReference type="EMBL" id="CP024985">
    <property type="protein sequence ID" value="ATZ29100.1"/>
    <property type="molecule type" value="Genomic_DNA"/>
</dbReference>
<dbReference type="AlphaFoldDB" id="A0A2K8PSL0"/>
<dbReference type="GeneID" id="49388297"/>
<name>A0A2K8PSL0_STRLA</name>
<accession>A0A2K8PSL0</accession>
<keyword evidence="2" id="KW-1185">Reference proteome</keyword>
<dbReference type="KEGG" id="slx:SLAV_36675"/>
<dbReference type="OrthoDB" id="4013892at2"/>
<reference evidence="1 2" key="1">
    <citation type="submission" date="2017-11" db="EMBL/GenBank/DDBJ databases">
        <title>Complete genome sequence of Streptomyces lavendulae subsp. lavendulae CCM 3239 (formerly 'Streptomyces aureofaciens CCM 3239'), the producer of the angucycline-type antibiotic auricin.</title>
        <authorList>
            <person name="Busche T."/>
            <person name="Novakova R."/>
            <person name="Al'Dilaimi A."/>
            <person name="Homerova D."/>
            <person name="Feckova L."/>
            <person name="Rezuchova B."/>
            <person name="Mingyar E."/>
            <person name="Csolleiova D."/>
            <person name="Bekeova C."/>
            <person name="Winkler A."/>
            <person name="Sevcikova B."/>
            <person name="Kalinowski J."/>
            <person name="Kormanec J."/>
            <person name="Ruckert C."/>
        </authorList>
    </citation>
    <scope>NUCLEOTIDE SEQUENCE [LARGE SCALE GENOMIC DNA]</scope>
    <source>
        <strain evidence="1 2">CCM 3239</strain>
    </source>
</reference>